<reference evidence="1 2" key="1">
    <citation type="submission" date="2012-01" db="EMBL/GenBank/DDBJ databases">
        <title>The Genome Sequence of Odoribacter laneus YIT 12061.</title>
        <authorList>
            <consortium name="The Broad Institute Genome Sequencing Platform"/>
            <person name="Earl A."/>
            <person name="Ward D."/>
            <person name="Feldgarden M."/>
            <person name="Gevers D."/>
            <person name="Morotomi M."/>
            <person name="Young S.K."/>
            <person name="Zeng Q."/>
            <person name="Gargeya S."/>
            <person name="Fitzgerald M."/>
            <person name="Haas B."/>
            <person name="Abouelleil A."/>
            <person name="Alvarado L."/>
            <person name="Arachchi H.M."/>
            <person name="Berlin A."/>
            <person name="Chapman S.B."/>
            <person name="Gearin G."/>
            <person name="Goldberg J."/>
            <person name="Griggs A."/>
            <person name="Gujja S."/>
            <person name="Hansen M."/>
            <person name="Heiman D."/>
            <person name="Howarth C."/>
            <person name="Larimer J."/>
            <person name="Lui A."/>
            <person name="MacDonald P.J.P."/>
            <person name="McCowen C."/>
            <person name="Montmayeur A."/>
            <person name="Murphy C."/>
            <person name="Neiman D."/>
            <person name="Pearson M."/>
            <person name="Priest M."/>
            <person name="Roberts A."/>
            <person name="Saif S."/>
            <person name="Shea T."/>
            <person name="Sisk P."/>
            <person name="Stolte C."/>
            <person name="Sykes S."/>
            <person name="Wortman J."/>
            <person name="Nusbaum C."/>
            <person name="Birren B."/>
        </authorList>
    </citation>
    <scope>NUCLEOTIDE SEQUENCE [LARGE SCALE GENOMIC DNA]</scope>
    <source>
        <strain evidence="1 2">YIT 12061</strain>
    </source>
</reference>
<protein>
    <submittedName>
        <fullName evidence="1">Uncharacterized protein</fullName>
    </submittedName>
</protein>
<comment type="caution">
    <text evidence="1">The sequence shown here is derived from an EMBL/GenBank/DDBJ whole genome shotgun (WGS) entry which is preliminary data.</text>
</comment>
<dbReference type="GeneID" id="98070018"/>
<name>H1DJP5_9BACT</name>
<dbReference type="HOGENOM" id="CLU_494193_0_0_10"/>
<proteinExistence type="predicted"/>
<evidence type="ECO:0000313" key="2">
    <source>
        <dbReference type="Proteomes" id="UP000004892"/>
    </source>
</evidence>
<dbReference type="Proteomes" id="UP000004892">
    <property type="component" value="Unassembled WGS sequence"/>
</dbReference>
<sequence length="551" mass="60793">MNSRVISIFAFGTTGCSDDDNKNEIYPPSLTLEAGETTETTVSFTMLPKHADEMAYLLVKKEATAPSLDQIFSEGTNYAATENAKVTVKDLERNTKYQVYAASKSGELKSEVASLELQTGDYTQLITLLEKGKNYYSYHIKTTAANTPVLHLGVEKDLLDFFLEDLTDETEIEAMKQDILVNFGYHGTGEKTYTLKDGEIDPDNNAIVEVLAGIPQVILAVETDAEGNVTGKTSTIEFTTETPGTAPYNITIEVFEIKPTTARIVCTPEQGIIYFYQVLFKKEVADQFIAEKGADAFRAYILNSGDRCDEGIDDFVWTKLSPDTDYVMYLIGIDANGDQVQVNKEFRTGKEASGDNIVLDRALKVLYWPGNYYVEFGDCEMAIDADNRFYPADGGAGNWVVIDCYGSESTDPNLPIFPTGTYTLDPNNTFATGTCSQQYTWANSWDAAGTVSSIDFASGSITVTQNGGNYQITMQFVSDEGSHFKCSYNGPLTFAAGASLSTTWSKFTALTNGSYRFSRDMQTHLNVPKYQQHSTSAVSIKEQLKAEFKKK</sequence>
<gene>
    <name evidence="1" type="ORF">HMPREF9449_02481</name>
</gene>
<accession>H1DJP5</accession>
<dbReference type="EMBL" id="ADMC01000026">
    <property type="protein sequence ID" value="EHP46114.1"/>
    <property type="molecule type" value="Genomic_DNA"/>
</dbReference>
<dbReference type="AlphaFoldDB" id="H1DJP5"/>
<dbReference type="PROSITE" id="PS51257">
    <property type="entry name" value="PROKAR_LIPOPROTEIN"/>
    <property type="match status" value="1"/>
</dbReference>
<evidence type="ECO:0000313" key="1">
    <source>
        <dbReference type="EMBL" id="EHP46114.1"/>
    </source>
</evidence>
<organism evidence="1 2">
    <name type="scientific">Odoribacter laneus YIT 12061</name>
    <dbReference type="NCBI Taxonomy" id="742817"/>
    <lineage>
        <taxon>Bacteria</taxon>
        <taxon>Pseudomonadati</taxon>
        <taxon>Bacteroidota</taxon>
        <taxon>Bacteroidia</taxon>
        <taxon>Bacteroidales</taxon>
        <taxon>Odoribacteraceae</taxon>
        <taxon>Odoribacter</taxon>
    </lineage>
</organism>
<keyword evidence="2" id="KW-1185">Reference proteome</keyword>
<dbReference type="RefSeq" id="WP_009137626.1">
    <property type="nucleotide sequence ID" value="NZ_JH594597.1"/>
</dbReference>
<dbReference type="PATRIC" id="fig|742817.3.peg.2653"/>